<accession>A0A7J7HAK5</accession>
<reference evidence="3" key="1">
    <citation type="journal article" date="2020" name="Nat. Commun.">
        <title>Genome assembly of wild tea tree DASZ reveals pedigree and selection history of tea varieties.</title>
        <authorList>
            <person name="Zhang W."/>
            <person name="Zhang Y."/>
            <person name="Qiu H."/>
            <person name="Guo Y."/>
            <person name="Wan H."/>
            <person name="Zhang X."/>
            <person name="Scossa F."/>
            <person name="Alseekh S."/>
            <person name="Zhang Q."/>
            <person name="Wang P."/>
            <person name="Xu L."/>
            <person name="Schmidt M.H."/>
            <person name="Jia X."/>
            <person name="Li D."/>
            <person name="Zhu A."/>
            <person name="Guo F."/>
            <person name="Chen W."/>
            <person name="Ni D."/>
            <person name="Usadel B."/>
            <person name="Fernie A.R."/>
            <person name="Wen W."/>
        </authorList>
    </citation>
    <scope>NUCLEOTIDE SEQUENCE [LARGE SCALE GENOMIC DNA]</scope>
    <source>
        <strain evidence="3">cv. G240</strain>
    </source>
</reference>
<dbReference type="Proteomes" id="UP000593564">
    <property type="component" value="Unassembled WGS sequence"/>
</dbReference>
<protein>
    <submittedName>
        <fullName evidence="2">Uncharacterized protein</fullName>
    </submittedName>
</protein>
<comment type="caution">
    <text evidence="2">The sequence shown here is derived from an EMBL/GenBank/DDBJ whole genome shotgun (WGS) entry which is preliminary data.</text>
</comment>
<reference evidence="2 3" key="2">
    <citation type="submission" date="2020-07" db="EMBL/GenBank/DDBJ databases">
        <title>Genome assembly of wild tea tree DASZ reveals pedigree and selection history of tea varieties.</title>
        <authorList>
            <person name="Zhang W."/>
        </authorList>
    </citation>
    <scope>NUCLEOTIDE SEQUENCE [LARGE SCALE GENOMIC DNA]</scope>
    <source>
        <strain evidence="3">cv. G240</strain>
        <tissue evidence="2">Leaf</tissue>
    </source>
</reference>
<dbReference type="EMBL" id="JACBKZ010000006">
    <property type="protein sequence ID" value="KAF5948806.1"/>
    <property type="molecule type" value="Genomic_DNA"/>
</dbReference>
<dbReference type="PANTHER" id="PTHR33144:SF45">
    <property type="entry name" value="TRANSPOSASE TNP1_EN_SPM-LIKE DOMAIN-CONTAINING PROTEIN"/>
    <property type="match status" value="1"/>
</dbReference>
<feature type="region of interest" description="Disordered" evidence="1">
    <location>
        <begin position="75"/>
        <end position="132"/>
    </location>
</feature>
<evidence type="ECO:0000313" key="3">
    <source>
        <dbReference type="Proteomes" id="UP000593564"/>
    </source>
</evidence>
<dbReference type="InterPro" id="IPR004252">
    <property type="entry name" value="Probable_transposase_24"/>
</dbReference>
<keyword evidence="3" id="KW-1185">Reference proteome</keyword>
<dbReference type="AlphaFoldDB" id="A0A7J7HAK5"/>
<gene>
    <name evidence="2" type="ORF">HYC85_014763</name>
</gene>
<feature type="compositionally biased region" description="Polar residues" evidence="1">
    <location>
        <begin position="120"/>
        <end position="132"/>
    </location>
</feature>
<dbReference type="Pfam" id="PF03004">
    <property type="entry name" value="Transposase_24"/>
    <property type="match status" value="1"/>
</dbReference>
<name>A0A7J7HAK5_CAMSI</name>
<sequence length="132" mass="15249">MRNIWGTRDDERLTVNWNKLGQPDDKLATKLSSFIGTIVRDGKNAPLTYKNWHKVPAHYKDHIWALVQAQSDKNKASRAEQKYNHTTGTKSFPRVRKEQKNKLGHSPTRAHMFKVCYTKETGTPEGNESNDR</sequence>
<organism evidence="2 3">
    <name type="scientific">Camellia sinensis</name>
    <name type="common">Tea plant</name>
    <name type="synonym">Thea sinensis</name>
    <dbReference type="NCBI Taxonomy" id="4442"/>
    <lineage>
        <taxon>Eukaryota</taxon>
        <taxon>Viridiplantae</taxon>
        <taxon>Streptophyta</taxon>
        <taxon>Embryophyta</taxon>
        <taxon>Tracheophyta</taxon>
        <taxon>Spermatophyta</taxon>
        <taxon>Magnoliopsida</taxon>
        <taxon>eudicotyledons</taxon>
        <taxon>Gunneridae</taxon>
        <taxon>Pentapetalae</taxon>
        <taxon>asterids</taxon>
        <taxon>Ericales</taxon>
        <taxon>Theaceae</taxon>
        <taxon>Camellia</taxon>
    </lineage>
</organism>
<dbReference type="PANTHER" id="PTHR33144">
    <property type="entry name" value="OS10G0409366 PROTEIN-RELATED"/>
    <property type="match status" value="1"/>
</dbReference>
<proteinExistence type="predicted"/>
<evidence type="ECO:0000313" key="2">
    <source>
        <dbReference type="EMBL" id="KAF5948806.1"/>
    </source>
</evidence>
<evidence type="ECO:0000256" key="1">
    <source>
        <dbReference type="SAM" id="MobiDB-lite"/>
    </source>
</evidence>